<dbReference type="InterPro" id="IPR001932">
    <property type="entry name" value="PPM-type_phosphatase-like_dom"/>
</dbReference>
<dbReference type="SUPFAM" id="SSF81606">
    <property type="entry name" value="PP2C-like"/>
    <property type="match status" value="1"/>
</dbReference>
<keyword evidence="1" id="KW-0460">Magnesium</keyword>
<dbReference type="SMART" id="SM00332">
    <property type="entry name" value="PP2Cc"/>
    <property type="match status" value="1"/>
</dbReference>
<sequence length="451" mass="50023">MRRSLEEKHAHFIYAKELANHWVGRCIRIIVKRRQIERKLGVTTTVTYDLAVLHGAIDGVRGIRIRKKKNRVVVSWSPPNVSELKFNIDGSIIEVQTIGLADGVDRWAKDGVNVREYARELMNNSVIAIHNEPKGPIDLKRALTEAYSNTKAEGSSTACIITLTGNWYVHAVNLGDVDLCIKMIVKRRRIEGKLEVTTTVTSDLAILHGANSSNRSLKMVSGAFYLPKDNEKKPQGEDAHFICSEEQTIGLADGVGGWAKDGVDAGEYARELMNNSVIAIHSEPKGAIDLKRVLTEAYSNTKAEGSSTACIITLSGNWVHAVNLGDSGFMVFRDKKLRCQSPVQQHKFNVPYQLGNYESSDRPASAKAKCFYSQNFDSQELKVAVEPGDIIVAGTDGLLDNMYATEIEEILKQYLTIEGVQPQQLSWTIAELALYNSLDKYAHTPFAEASR</sequence>
<accession>A0AAP0S8H0</accession>
<dbReference type="GO" id="GO:0004722">
    <property type="term" value="F:protein serine/threonine phosphatase activity"/>
    <property type="evidence" value="ECO:0007669"/>
    <property type="project" value="UniProtKB-EC"/>
</dbReference>
<proteinExistence type="inferred from homology"/>
<dbReference type="PROSITE" id="PS51746">
    <property type="entry name" value="PPM_2"/>
    <property type="match status" value="1"/>
</dbReference>
<reference evidence="3 4" key="1">
    <citation type="journal article" date="2024" name="Plant J.">
        <title>Genome sequences and population genomics reveal climatic adaptation and genomic divergence between two closely related sweetgum species.</title>
        <authorList>
            <person name="Xu W.Q."/>
            <person name="Ren C.Q."/>
            <person name="Zhang X.Y."/>
            <person name="Comes H.P."/>
            <person name="Liu X.H."/>
            <person name="Li Y.G."/>
            <person name="Kettle C.J."/>
            <person name="Jalonen R."/>
            <person name="Gaisberger H."/>
            <person name="Ma Y.Z."/>
            <person name="Qiu Y.X."/>
        </authorList>
    </citation>
    <scope>NUCLEOTIDE SEQUENCE [LARGE SCALE GENOMIC DNA]</scope>
    <source>
        <strain evidence="3">Hangzhou</strain>
    </source>
</reference>
<keyword evidence="1" id="KW-0904">Protein phosphatase</keyword>
<organism evidence="3 4">
    <name type="scientific">Liquidambar formosana</name>
    <name type="common">Formosan gum</name>
    <dbReference type="NCBI Taxonomy" id="63359"/>
    <lineage>
        <taxon>Eukaryota</taxon>
        <taxon>Viridiplantae</taxon>
        <taxon>Streptophyta</taxon>
        <taxon>Embryophyta</taxon>
        <taxon>Tracheophyta</taxon>
        <taxon>Spermatophyta</taxon>
        <taxon>Magnoliopsida</taxon>
        <taxon>eudicotyledons</taxon>
        <taxon>Gunneridae</taxon>
        <taxon>Pentapetalae</taxon>
        <taxon>Saxifragales</taxon>
        <taxon>Altingiaceae</taxon>
        <taxon>Liquidambar</taxon>
    </lineage>
</organism>
<comment type="similarity">
    <text evidence="1">Belongs to the PP2C family.</text>
</comment>
<dbReference type="EMBL" id="JBBPBK010000002">
    <property type="protein sequence ID" value="KAK9289381.1"/>
    <property type="molecule type" value="Genomic_DNA"/>
</dbReference>
<protein>
    <recommendedName>
        <fullName evidence="1">Protein phosphatase</fullName>
        <ecNumber evidence="1">3.1.3.16</ecNumber>
    </recommendedName>
</protein>
<comment type="catalytic activity">
    <reaction evidence="1">
        <text>O-phospho-L-threonyl-[protein] + H2O = L-threonyl-[protein] + phosphate</text>
        <dbReference type="Rhea" id="RHEA:47004"/>
        <dbReference type="Rhea" id="RHEA-COMP:11060"/>
        <dbReference type="Rhea" id="RHEA-COMP:11605"/>
        <dbReference type="ChEBI" id="CHEBI:15377"/>
        <dbReference type="ChEBI" id="CHEBI:30013"/>
        <dbReference type="ChEBI" id="CHEBI:43474"/>
        <dbReference type="ChEBI" id="CHEBI:61977"/>
        <dbReference type="EC" id="3.1.3.16"/>
    </reaction>
</comment>
<name>A0AAP0S8H0_LIQFO</name>
<feature type="domain" description="PPM-type phosphatase" evidence="2">
    <location>
        <begin position="223"/>
        <end position="451"/>
    </location>
</feature>
<dbReference type="EC" id="3.1.3.16" evidence="1"/>
<dbReference type="PANTHER" id="PTHR12320">
    <property type="entry name" value="PROTEIN PHOSPHATASE 2C"/>
    <property type="match status" value="1"/>
</dbReference>
<gene>
    <name evidence="3" type="ORF">L1049_007536</name>
</gene>
<comment type="cofactor">
    <cofactor evidence="1">
        <name>Mn(2+)</name>
        <dbReference type="ChEBI" id="CHEBI:29035"/>
    </cofactor>
</comment>
<comment type="catalytic activity">
    <reaction evidence="1">
        <text>O-phospho-L-seryl-[protein] + H2O = L-seryl-[protein] + phosphate</text>
        <dbReference type="Rhea" id="RHEA:20629"/>
        <dbReference type="Rhea" id="RHEA-COMP:9863"/>
        <dbReference type="Rhea" id="RHEA-COMP:11604"/>
        <dbReference type="ChEBI" id="CHEBI:15377"/>
        <dbReference type="ChEBI" id="CHEBI:29999"/>
        <dbReference type="ChEBI" id="CHEBI:43474"/>
        <dbReference type="ChEBI" id="CHEBI:83421"/>
        <dbReference type="EC" id="3.1.3.16"/>
    </reaction>
</comment>
<dbReference type="PANTHER" id="PTHR12320:SF81">
    <property type="entry name" value="PROTEIN PHOSPHATASE 2C 23-RELATED"/>
    <property type="match status" value="1"/>
</dbReference>
<dbReference type="GO" id="GO:0046872">
    <property type="term" value="F:metal ion binding"/>
    <property type="evidence" value="ECO:0007669"/>
    <property type="project" value="UniProtKB-UniRule"/>
</dbReference>
<evidence type="ECO:0000313" key="4">
    <source>
        <dbReference type="Proteomes" id="UP001415857"/>
    </source>
</evidence>
<keyword evidence="1" id="KW-0479">Metal-binding</keyword>
<dbReference type="InterPro" id="IPR039123">
    <property type="entry name" value="PPTC7"/>
</dbReference>
<comment type="cofactor">
    <cofactor evidence="1">
        <name>Mg(2+)</name>
        <dbReference type="ChEBI" id="CHEBI:18420"/>
    </cofactor>
</comment>
<evidence type="ECO:0000259" key="2">
    <source>
        <dbReference type="PROSITE" id="PS51746"/>
    </source>
</evidence>
<dbReference type="InterPro" id="IPR036457">
    <property type="entry name" value="PPM-type-like_dom_sf"/>
</dbReference>
<dbReference type="Proteomes" id="UP001415857">
    <property type="component" value="Unassembled WGS sequence"/>
</dbReference>
<comment type="caution">
    <text evidence="3">The sequence shown here is derived from an EMBL/GenBank/DDBJ whole genome shotgun (WGS) entry which is preliminary data.</text>
</comment>
<dbReference type="AlphaFoldDB" id="A0AAP0S8H0"/>
<evidence type="ECO:0000313" key="3">
    <source>
        <dbReference type="EMBL" id="KAK9289381.1"/>
    </source>
</evidence>
<keyword evidence="4" id="KW-1185">Reference proteome</keyword>
<keyword evidence="1" id="KW-0378">Hydrolase</keyword>
<dbReference type="Gene3D" id="3.60.40.10">
    <property type="entry name" value="PPM-type phosphatase domain"/>
    <property type="match status" value="1"/>
</dbReference>
<evidence type="ECO:0000256" key="1">
    <source>
        <dbReference type="RuleBase" id="RU366020"/>
    </source>
</evidence>
<keyword evidence="1" id="KW-0464">Manganese</keyword>
<dbReference type="SMART" id="SM00331">
    <property type="entry name" value="PP2C_SIG"/>
    <property type="match status" value="1"/>
</dbReference>